<evidence type="ECO:0000256" key="10">
    <source>
        <dbReference type="ARBA" id="ARBA00023033"/>
    </source>
</evidence>
<evidence type="ECO:0000256" key="5">
    <source>
        <dbReference type="ARBA" id="ARBA00022692"/>
    </source>
</evidence>
<sequence>MDFEFRTCCAVFACGGVASHLLYFIRGDHNAYAHRWILRSLTGVALLSGAVFYWIGFKVIPTAVISTLLAVCYFTGLFGSISLYRLFFHPLGRFPGPFWARLSNLTHVYMIRRSDNYFLMQQMHKKYGPIVRTGPGNLSINDPNAIRPVLSNASKCTKSPWYSRSLPLVSLHTVRDKKAHDARRKVFSMAFSSTALNDYEKRVVVHCEEFVRQMEHEAGKPFNASDWFKYFAFDVMGDVGLGKEFHMMTSEQNRWIPPLLEAGMADVGTTTPVPWLGSILMRLPKAGQHAKAWLEFVGSQVKERVEKQVERADVLTHLVDAYSKSAKRDIDYQWLRGDTRLTIVGGSDTTAATLTFLFCHLAMDPTQVEKLRAELEPLLKGRNSLESKDVSKARHLDGVIQEALRLHPAIPSGFPRVTPPEGIMIGDVFIPGGTTVVLPVYAIQRDDTNYERPEEFIPERWYSKPELIKHSDAFLTWNIGTNGCIGRALAMNEMRNMITHWIQNFETVRFAPGEDGSRILQETVDHFTVGVKPLQLIFDKK</sequence>
<dbReference type="PANTHER" id="PTHR24305">
    <property type="entry name" value="CYTOCHROME P450"/>
    <property type="match status" value="1"/>
</dbReference>
<evidence type="ECO:0000256" key="12">
    <source>
        <dbReference type="PIRSR" id="PIRSR602401-1"/>
    </source>
</evidence>
<keyword evidence="7 13" id="KW-1133">Transmembrane helix</keyword>
<organism evidence="14 15">
    <name type="scientific">Aspergillus campestris (strain IBT 28561)</name>
    <dbReference type="NCBI Taxonomy" id="1392248"/>
    <lineage>
        <taxon>Eukaryota</taxon>
        <taxon>Fungi</taxon>
        <taxon>Dikarya</taxon>
        <taxon>Ascomycota</taxon>
        <taxon>Pezizomycotina</taxon>
        <taxon>Eurotiomycetes</taxon>
        <taxon>Eurotiomycetidae</taxon>
        <taxon>Eurotiales</taxon>
        <taxon>Aspergillaceae</taxon>
        <taxon>Aspergillus</taxon>
        <taxon>Aspergillus subgen. Circumdati</taxon>
    </lineage>
</organism>
<dbReference type="GO" id="GO:0004497">
    <property type="term" value="F:monooxygenase activity"/>
    <property type="evidence" value="ECO:0007669"/>
    <property type="project" value="UniProtKB-KW"/>
</dbReference>
<evidence type="ECO:0000256" key="1">
    <source>
        <dbReference type="ARBA" id="ARBA00001971"/>
    </source>
</evidence>
<gene>
    <name evidence="14" type="ORF">P168DRAFT_310210</name>
</gene>
<protein>
    <submittedName>
        <fullName evidence="14">Cytochrome P450</fullName>
    </submittedName>
</protein>
<dbReference type="GO" id="GO:0016020">
    <property type="term" value="C:membrane"/>
    <property type="evidence" value="ECO:0007669"/>
    <property type="project" value="UniProtKB-SubCell"/>
</dbReference>
<dbReference type="Gene3D" id="1.10.630.10">
    <property type="entry name" value="Cytochrome P450"/>
    <property type="match status" value="1"/>
</dbReference>
<dbReference type="PANTHER" id="PTHR24305:SF187">
    <property type="entry name" value="P450, PUTATIVE (EUROFUNG)-RELATED"/>
    <property type="match status" value="1"/>
</dbReference>
<dbReference type="InterPro" id="IPR036396">
    <property type="entry name" value="Cyt_P450_sf"/>
</dbReference>
<feature type="transmembrane region" description="Helical" evidence="13">
    <location>
        <begin position="7"/>
        <end position="25"/>
    </location>
</feature>
<dbReference type="InterPro" id="IPR050121">
    <property type="entry name" value="Cytochrome_P450_monoxygenase"/>
</dbReference>
<keyword evidence="9 12" id="KW-0408">Iron</keyword>
<feature type="transmembrane region" description="Helical" evidence="13">
    <location>
        <begin position="63"/>
        <end position="87"/>
    </location>
</feature>
<keyword evidence="4 12" id="KW-0349">Heme</keyword>
<dbReference type="PRINTS" id="PR00385">
    <property type="entry name" value="P450"/>
</dbReference>
<dbReference type="VEuPathDB" id="FungiDB:P168DRAFT_310210"/>
<comment type="cofactor">
    <cofactor evidence="1 12">
        <name>heme</name>
        <dbReference type="ChEBI" id="CHEBI:30413"/>
    </cofactor>
</comment>
<dbReference type="OrthoDB" id="6692864at2759"/>
<evidence type="ECO:0000313" key="14">
    <source>
        <dbReference type="EMBL" id="PKY06137.1"/>
    </source>
</evidence>
<evidence type="ECO:0000256" key="2">
    <source>
        <dbReference type="ARBA" id="ARBA00004370"/>
    </source>
</evidence>
<feature type="binding site" description="axial binding residue" evidence="12">
    <location>
        <position position="484"/>
    </location>
    <ligand>
        <name>heme</name>
        <dbReference type="ChEBI" id="CHEBI:30413"/>
    </ligand>
    <ligandPart>
        <name>Fe</name>
        <dbReference type="ChEBI" id="CHEBI:18248"/>
    </ligandPart>
</feature>
<dbReference type="FunFam" id="1.10.630.10:FF:000063">
    <property type="entry name" value="Cytochrome P450 monooxygenase"/>
    <property type="match status" value="1"/>
</dbReference>
<keyword evidence="10" id="KW-0503">Monooxygenase</keyword>
<accession>A0A2I1D8F3</accession>
<dbReference type="InterPro" id="IPR002401">
    <property type="entry name" value="Cyt_P450_E_grp-I"/>
</dbReference>
<dbReference type="CDD" id="cd11061">
    <property type="entry name" value="CYP67-like"/>
    <property type="match status" value="1"/>
</dbReference>
<dbReference type="Pfam" id="PF00067">
    <property type="entry name" value="p450"/>
    <property type="match status" value="1"/>
</dbReference>
<keyword evidence="5 13" id="KW-0812">Transmembrane</keyword>
<name>A0A2I1D8F3_ASPC2</name>
<dbReference type="Proteomes" id="UP000234254">
    <property type="component" value="Unassembled WGS sequence"/>
</dbReference>
<comment type="similarity">
    <text evidence="3">Belongs to the cytochrome P450 family.</text>
</comment>
<dbReference type="RefSeq" id="XP_024694731.1">
    <property type="nucleotide sequence ID" value="XM_024839378.1"/>
</dbReference>
<evidence type="ECO:0000256" key="6">
    <source>
        <dbReference type="ARBA" id="ARBA00022723"/>
    </source>
</evidence>
<feature type="transmembrane region" description="Helical" evidence="13">
    <location>
        <begin position="37"/>
        <end position="56"/>
    </location>
</feature>
<evidence type="ECO:0000256" key="8">
    <source>
        <dbReference type="ARBA" id="ARBA00023002"/>
    </source>
</evidence>
<keyword evidence="15" id="KW-1185">Reference proteome</keyword>
<dbReference type="AlphaFoldDB" id="A0A2I1D8F3"/>
<dbReference type="GO" id="GO:0020037">
    <property type="term" value="F:heme binding"/>
    <property type="evidence" value="ECO:0007669"/>
    <property type="project" value="InterPro"/>
</dbReference>
<evidence type="ECO:0000256" key="13">
    <source>
        <dbReference type="SAM" id="Phobius"/>
    </source>
</evidence>
<dbReference type="GeneID" id="36546902"/>
<dbReference type="EMBL" id="MSFM01000004">
    <property type="protein sequence ID" value="PKY06137.1"/>
    <property type="molecule type" value="Genomic_DNA"/>
</dbReference>
<keyword evidence="6 12" id="KW-0479">Metal-binding</keyword>
<dbReference type="PRINTS" id="PR00463">
    <property type="entry name" value="EP450I"/>
</dbReference>
<comment type="subcellular location">
    <subcellularLocation>
        <location evidence="2">Membrane</location>
    </subcellularLocation>
</comment>
<dbReference type="GO" id="GO:0016705">
    <property type="term" value="F:oxidoreductase activity, acting on paired donors, with incorporation or reduction of molecular oxygen"/>
    <property type="evidence" value="ECO:0007669"/>
    <property type="project" value="InterPro"/>
</dbReference>
<dbReference type="GO" id="GO:0005506">
    <property type="term" value="F:iron ion binding"/>
    <property type="evidence" value="ECO:0007669"/>
    <property type="project" value="InterPro"/>
</dbReference>
<evidence type="ECO:0000256" key="9">
    <source>
        <dbReference type="ARBA" id="ARBA00023004"/>
    </source>
</evidence>
<evidence type="ECO:0000256" key="11">
    <source>
        <dbReference type="ARBA" id="ARBA00023136"/>
    </source>
</evidence>
<evidence type="ECO:0000256" key="4">
    <source>
        <dbReference type="ARBA" id="ARBA00022617"/>
    </source>
</evidence>
<proteinExistence type="inferred from homology"/>
<dbReference type="InterPro" id="IPR001128">
    <property type="entry name" value="Cyt_P450"/>
</dbReference>
<evidence type="ECO:0000256" key="7">
    <source>
        <dbReference type="ARBA" id="ARBA00022989"/>
    </source>
</evidence>
<evidence type="ECO:0000313" key="15">
    <source>
        <dbReference type="Proteomes" id="UP000234254"/>
    </source>
</evidence>
<evidence type="ECO:0000256" key="3">
    <source>
        <dbReference type="ARBA" id="ARBA00010617"/>
    </source>
</evidence>
<reference evidence="14" key="1">
    <citation type="submission" date="2016-12" db="EMBL/GenBank/DDBJ databases">
        <title>The genomes of Aspergillus section Nigri reveals drivers in fungal speciation.</title>
        <authorList>
            <consortium name="DOE Joint Genome Institute"/>
            <person name="Vesth T.C."/>
            <person name="Nybo J."/>
            <person name="Theobald S."/>
            <person name="Brandl J."/>
            <person name="Frisvad J.C."/>
            <person name="Nielsen K.F."/>
            <person name="Lyhne E.K."/>
            <person name="Kogle M.E."/>
            <person name="Kuo A."/>
            <person name="Riley R."/>
            <person name="Clum A."/>
            <person name="Nolan M."/>
            <person name="Lipzen A."/>
            <person name="Salamov A."/>
            <person name="Henrissat B."/>
            <person name="Wiebenga A."/>
            <person name="De vries R.P."/>
            <person name="Grigoriev I.V."/>
            <person name="Mortensen U.H."/>
            <person name="Andersen M.R."/>
            <person name="Baker S.E."/>
        </authorList>
    </citation>
    <scope>NUCLEOTIDE SEQUENCE</scope>
    <source>
        <strain evidence="14">IBT 28561</strain>
    </source>
</reference>
<keyword evidence="8" id="KW-0560">Oxidoreductase</keyword>
<dbReference type="GO" id="GO:1902181">
    <property type="term" value="P:verruculogen biosynthetic process"/>
    <property type="evidence" value="ECO:0007669"/>
    <property type="project" value="UniProtKB-ARBA"/>
</dbReference>
<dbReference type="SUPFAM" id="SSF48264">
    <property type="entry name" value="Cytochrome P450"/>
    <property type="match status" value="1"/>
</dbReference>
<comment type="caution">
    <text evidence="14">The sequence shown here is derived from an EMBL/GenBank/DDBJ whole genome shotgun (WGS) entry which is preliminary data.</text>
</comment>
<keyword evidence="11 13" id="KW-0472">Membrane</keyword>